<dbReference type="AlphaFoldDB" id="A0A0F4YZ23"/>
<gene>
    <name evidence="4" type="ORF">T310_2812</name>
</gene>
<feature type="coiled-coil region" evidence="1">
    <location>
        <begin position="278"/>
        <end position="326"/>
    </location>
</feature>
<keyword evidence="3" id="KW-1133">Transmembrane helix</keyword>
<keyword evidence="1" id="KW-0175">Coiled coil</keyword>
<proteinExistence type="predicted"/>
<feature type="coiled-coil region" evidence="1">
    <location>
        <begin position="475"/>
        <end position="600"/>
    </location>
</feature>
<feature type="transmembrane region" description="Helical" evidence="3">
    <location>
        <begin position="93"/>
        <end position="116"/>
    </location>
</feature>
<feature type="transmembrane region" description="Helical" evidence="3">
    <location>
        <begin position="59"/>
        <end position="81"/>
    </location>
</feature>
<evidence type="ECO:0000313" key="4">
    <source>
        <dbReference type="EMBL" id="KKA23086.1"/>
    </source>
</evidence>
<feature type="region of interest" description="Disordered" evidence="2">
    <location>
        <begin position="712"/>
        <end position="738"/>
    </location>
</feature>
<keyword evidence="3" id="KW-0472">Membrane</keyword>
<organism evidence="4 5">
    <name type="scientific">Rasamsonia emersonii (strain ATCC 16479 / CBS 393.64 / IMI 116815)</name>
    <dbReference type="NCBI Taxonomy" id="1408163"/>
    <lineage>
        <taxon>Eukaryota</taxon>
        <taxon>Fungi</taxon>
        <taxon>Dikarya</taxon>
        <taxon>Ascomycota</taxon>
        <taxon>Pezizomycotina</taxon>
        <taxon>Eurotiomycetes</taxon>
        <taxon>Eurotiomycetidae</taxon>
        <taxon>Eurotiales</taxon>
        <taxon>Trichocomaceae</taxon>
        <taxon>Rasamsonia</taxon>
    </lineage>
</organism>
<comment type="caution">
    <text evidence="4">The sequence shown here is derived from an EMBL/GenBank/DDBJ whole genome shotgun (WGS) entry which is preliminary data.</text>
</comment>
<feature type="coiled-coil region" evidence="1">
    <location>
        <begin position="633"/>
        <end position="687"/>
    </location>
</feature>
<dbReference type="STRING" id="1408163.A0A0F4YZ23"/>
<dbReference type="EMBL" id="LASV01000111">
    <property type="protein sequence ID" value="KKA23086.1"/>
    <property type="molecule type" value="Genomic_DNA"/>
</dbReference>
<name>A0A0F4YZ23_RASE3</name>
<reference evidence="4 5" key="1">
    <citation type="submission" date="2015-04" db="EMBL/GenBank/DDBJ databases">
        <authorList>
            <person name="Heijne W.H."/>
            <person name="Fedorova N.D."/>
            <person name="Nierman W.C."/>
            <person name="Vollebregt A.W."/>
            <person name="Zhao Z."/>
            <person name="Wu L."/>
            <person name="Kumar M."/>
            <person name="Stam H."/>
            <person name="van den Berg M.A."/>
            <person name="Pel H.J."/>
        </authorList>
    </citation>
    <scope>NUCLEOTIDE SEQUENCE [LARGE SCALE GENOMIC DNA]</scope>
    <source>
        <strain evidence="4 5">CBS 393.64</strain>
    </source>
</reference>
<evidence type="ECO:0000256" key="1">
    <source>
        <dbReference type="SAM" id="Coils"/>
    </source>
</evidence>
<accession>A0A0F4YZ23</accession>
<evidence type="ECO:0000256" key="2">
    <source>
        <dbReference type="SAM" id="MobiDB-lite"/>
    </source>
</evidence>
<keyword evidence="5" id="KW-1185">Reference proteome</keyword>
<feature type="compositionally biased region" description="Basic and acidic residues" evidence="2">
    <location>
        <begin position="617"/>
        <end position="630"/>
    </location>
</feature>
<evidence type="ECO:0000313" key="5">
    <source>
        <dbReference type="Proteomes" id="UP000053958"/>
    </source>
</evidence>
<feature type="region of interest" description="Disordered" evidence="2">
    <location>
        <begin position="600"/>
        <end position="630"/>
    </location>
</feature>
<protein>
    <submittedName>
        <fullName evidence="4">Integral membrane protein</fullName>
    </submittedName>
</protein>
<feature type="transmembrane region" description="Helical" evidence="3">
    <location>
        <begin position="136"/>
        <end position="158"/>
    </location>
</feature>
<feature type="transmembrane region" description="Helical" evidence="3">
    <location>
        <begin position="232"/>
        <end position="252"/>
    </location>
</feature>
<keyword evidence="3" id="KW-0812">Transmembrane</keyword>
<dbReference type="GeneID" id="25315163"/>
<dbReference type="OrthoDB" id="4510215at2759"/>
<dbReference type="RefSeq" id="XP_013329698.1">
    <property type="nucleotide sequence ID" value="XM_013474244.1"/>
</dbReference>
<feature type="coiled-coil region" evidence="1">
    <location>
        <begin position="368"/>
        <end position="430"/>
    </location>
</feature>
<sequence length="874" mass="98137">MSLFSLFGIFGFLDKLVELPMDKPRERQFAALFGDAVCTYDDMDGETGSLWDNPIASQAIQHATVKATVLFVLLCLLSMVIQHARPFCQTVWSWLRFVLAARVWAVLSPTALHGAYDAVVGWYFPFNRPFDSIIRIFLSFVAFVTAYSHFLLPVVWYLSGFSEGLNASSWELSPYCWDARERRHRGLTAKSIPVEHWFCLGEEASLELQARFVDLLDARNHPNFDDDNMHHLTCLAVFLSLLGVLSIFRWFFRQPTVEEHLFSQAELTERVFSYYGVVRKLEARLDSRLKELARYREALSASERRLVGALTENERLKNELRSAEVHESTIAQLHQKISQLRCDRRNALFEVMELRDELEMGPRYRSDVTKLTKQLADTEEMAADAQKKSESLRGQREDANRQLAAVRWELTAANNELAAARKLNEDLRREGQALLGRYEGLQNSYNRLSEAQRVLGTSDQHRLVVTERDEAVSRATTAQAERDQAVSRVNTLEAELASMKAQAQQQQVRLQQASNELSSSVQAQRRQAAEVNTLNGRCQQLERTNGDLQTALTFAQNKAKNLEVQCEDLREKLDKVSTDFEMSQDTARQLQKENRALEHRLANMDPSGGTQAIPKRRTGETNRSEQERSRVQIVCQANEINDLKRQIEALKASRVAEPTDAALRGQVDQLREELAAVNRARSDEEIASRRQVTQLEQEVQRLRIALSNARMFGQGRGTGSPLRGSSSPLRAPGSRGRARRDLVRGFEDAGATEAAEAVAAPDVSNNCRSHEAAVYPVANNTAEAAEAAVDPVTSNTAETAVLQFFPSSEILRKPLRPQSIPSPAILQICETTVFPVASNTAEAVRLQLIPLSATLQKSLSTPTPATLQKPRGCS</sequence>
<evidence type="ECO:0000256" key="3">
    <source>
        <dbReference type="SAM" id="Phobius"/>
    </source>
</evidence>
<dbReference type="Proteomes" id="UP000053958">
    <property type="component" value="Unassembled WGS sequence"/>
</dbReference>